<dbReference type="Proteomes" id="UP000230238">
    <property type="component" value="Unassembled WGS sequence"/>
</dbReference>
<evidence type="ECO:0008006" key="7">
    <source>
        <dbReference type="Google" id="ProtNLM"/>
    </source>
</evidence>
<feature type="compositionally biased region" description="Low complexity" evidence="1">
    <location>
        <begin position="762"/>
        <end position="775"/>
    </location>
</feature>
<dbReference type="InterPro" id="IPR013783">
    <property type="entry name" value="Ig-like_fold"/>
</dbReference>
<dbReference type="SMART" id="SM00089">
    <property type="entry name" value="PKD"/>
    <property type="match status" value="1"/>
</dbReference>
<gene>
    <name evidence="5" type="ORF">COY65_02595</name>
</gene>
<evidence type="ECO:0000259" key="3">
    <source>
        <dbReference type="PROSITE" id="PS50093"/>
    </source>
</evidence>
<evidence type="ECO:0000256" key="1">
    <source>
        <dbReference type="SAM" id="MobiDB-lite"/>
    </source>
</evidence>
<dbReference type="PROSITE" id="PS50093">
    <property type="entry name" value="PKD"/>
    <property type="match status" value="1"/>
</dbReference>
<protein>
    <recommendedName>
        <fullName evidence="7">PKD domain-containing protein</fullName>
    </recommendedName>
</protein>
<dbReference type="InterPro" id="IPR022409">
    <property type="entry name" value="PKD/Chitinase_dom"/>
</dbReference>
<feature type="region of interest" description="Disordered" evidence="1">
    <location>
        <begin position="719"/>
        <end position="775"/>
    </location>
</feature>
<sequence length="1774" mass="197086">MKFKFKLLIIISGLLIFYAHNAFAYDVETHAFLTEEVVKLYNQNFPNNKISDDLVSYLLDGSRHEDDIPRWMNHFYDPVYNRGLTYDPAIDPLVNVGTWQKSKNWAQDSSNQNNLTYKVPATIASILTAVQQLKITVLSTETDFTWQRAIRFYVQGEKEKAMFTLGHILHLIEDTSVPDHTRNDPHPGNSPYENYTQKYTLSNSDNNLDQRLQNKSPIIFSNLNSYFDELAKYSNNNFYSKDTIGTQSGYELPQPDYEVRIDKYLYPTKIDSEFGDYYLFRKSIPNILFSIKFDATLESDIVLENYWSRLSTKSVQYGAGVINLFFQEVEKAKNSPEIIQENIQEKKSFFGQVMSAVSNVVGNVASTISETFSSVFSNQGPRNLVKEIPLNTPDLVNSQQPENKNFGTSTREEKQTTIVLPIIDPKISLDKTEVKKGEVIHQRGQGFTPNSRVLISLEPPAPNKKIEISILSDTKGNYDYVYLVPLDAALGTYFYSAADLASGKISAKLKYQVLGSKELEKKVVEETSPLLAATSSISATSSTSSLSKVSDTSLQDQSKISSPTFKPCSFATGQSPSHQKVIINEVAWMGTSNNASDEWIELKNISNSEVDLNGWQLIDKGEQIKVVFGQPDNRKIINKKILAGGFYLLERTKDNTLPTITADFVYTGVLSNSDEGLRLFDEQCNLIDEVLANPNWPAGDNTSATERKTMERDICPYESASSPHLSAPCGWHTSATSGGTPRQENTQLAPISTSGGGGGGTSTNNQQQTTNNQQQAVAEIKITEIMYDPKGNDTGREWIEIFNAGTSTVNLDGWKFSEGGSNHLLLVYRGSLTISPSEYAIIVDNPEKFLTDWSNYSGTIIDSSFSLNNTGETIAIKNGDLIVDQVNYQSSWGANDNGKSLQLINNEWKEIQPTPGQQNQISSTNQAPSAFFVYAPQNPQVDEEIIFDAASSTDDGQIVFYQWDFGDGATSTISTATTTHFYSQAGSYPVSLIIFDEQNASSTATSTTISVNSAQPAGVNHIVISEIQIRGDTANDEFIELYNPTNRNIPLDNFSIQYLSGTATSTDKIIKKNFSNGHQIAAKSFFLLINSNATSSLKDKSDMTYSGFSLSGNSSGATIFLVGTTTPIFDISESEIIDSFSYGAPLLSVSTATSTVPEANKSLERKAWQSNQCVSSQLDNEFLGNGCDTDSAADFEIRNTPHPQNSANLAEPREKPSINNLQAAYSPNPKIDFSWNVSIDAEGATSTNIYSFYDITDGNSTLLYKSSSSLAYSYGINEIGKNYEFQFEVQDRDGFANYSTTTIFAQSFFDGVYFYRDPRPGSDNYFVDLVTSSSRPLWDKNDTTNNQNWKLVMFYLNHDAPKQQTFDTAHWLTPEDPNFLSLKYNACHGYGPSSSPSLLIPWNNYSCQPGGPLSSAYSFGDLEDKRFNIKTASSVSDVAFSPADYLTLAFYDFGGGGGGNQYFNLAAVDKTKYYFQNEPPIHQPPSSPGPVTAVFNNNNDDPQVIVNWSGSNDPDTLDRLISYETNYALLNEPLASSSWQSLTRGIASQQISGLTLTEGQTYEIAVRAKDDFNLYSEIATTTFQMPILPLTLIDYSQGGDRPDGSNDWPLGYRECSRAAEKIKFNQTVKLDSYKIWLEQSGQNGYNARVSLVKASSTDENQPSADPADIISTDLVPHERIMPSWTFDLFNFNKSNNNIILSANQTYYLVVEGDNCQPGNSDVSSYEYHLSVKTFHNSPNSGNLYISDIFETKGSWTRFWDWRDISLILKGTIIP</sequence>
<dbReference type="InterPro" id="IPR035986">
    <property type="entry name" value="PKD_dom_sf"/>
</dbReference>
<dbReference type="InterPro" id="IPR036415">
    <property type="entry name" value="Lamin_tail_dom_sf"/>
</dbReference>
<dbReference type="CDD" id="cd00146">
    <property type="entry name" value="PKD"/>
    <property type="match status" value="1"/>
</dbReference>
<evidence type="ECO:0000259" key="4">
    <source>
        <dbReference type="PROSITE" id="PS51841"/>
    </source>
</evidence>
<evidence type="ECO:0000313" key="6">
    <source>
        <dbReference type="Proteomes" id="UP000230238"/>
    </source>
</evidence>
<feature type="region of interest" description="Disordered" evidence="1">
    <location>
        <begin position="176"/>
        <end position="196"/>
    </location>
</feature>
<dbReference type="Gene3D" id="2.60.40.10">
    <property type="entry name" value="Immunoglobulins"/>
    <property type="match status" value="2"/>
</dbReference>
<proteinExistence type="predicted"/>
<dbReference type="Gene3D" id="2.60.40.1260">
    <property type="entry name" value="Lamin Tail domain"/>
    <property type="match status" value="2"/>
</dbReference>
<comment type="caution">
    <text evidence="5">The sequence shown here is derived from an EMBL/GenBank/DDBJ whole genome shotgun (WGS) entry which is preliminary data.</text>
</comment>
<dbReference type="PANTHER" id="PTHR37397">
    <property type="entry name" value="SI:CH211-183D21.1"/>
    <property type="match status" value="1"/>
</dbReference>
<name>A0A2M7RG15_9BACT</name>
<dbReference type="Pfam" id="PF00932">
    <property type="entry name" value="LTD"/>
    <property type="match status" value="3"/>
</dbReference>
<dbReference type="PANTHER" id="PTHR37397:SF1">
    <property type="entry name" value="LTD DOMAIN-CONTAINING PROTEIN"/>
    <property type="match status" value="1"/>
</dbReference>
<dbReference type="GO" id="GO:0016788">
    <property type="term" value="F:hydrolase activity, acting on ester bonds"/>
    <property type="evidence" value="ECO:0007669"/>
    <property type="project" value="InterPro"/>
</dbReference>
<dbReference type="SUPFAM" id="SSF48537">
    <property type="entry name" value="Phospholipase C/P1 nuclease"/>
    <property type="match status" value="1"/>
</dbReference>
<dbReference type="InterPro" id="IPR008947">
    <property type="entry name" value="PLipase_C/P1_nuclease_dom_sf"/>
</dbReference>
<dbReference type="EMBL" id="PFME01000034">
    <property type="protein sequence ID" value="PIY95695.1"/>
    <property type="molecule type" value="Genomic_DNA"/>
</dbReference>
<reference evidence="6" key="1">
    <citation type="submission" date="2017-09" db="EMBL/GenBank/DDBJ databases">
        <title>Depth-based differentiation of microbial function through sediment-hosted aquifers and enrichment of novel symbionts in the deep terrestrial subsurface.</title>
        <authorList>
            <person name="Probst A.J."/>
            <person name="Ladd B."/>
            <person name="Jarett J.K."/>
            <person name="Geller-Mcgrath D.E."/>
            <person name="Sieber C.M.K."/>
            <person name="Emerson J.B."/>
            <person name="Anantharaman K."/>
            <person name="Thomas B.C."/>
            <person name="Malmstrom R."/>
            <person name="Stieglmeier M."/>
            <person name="Klingl A."/>
            <person name="Woyke T."/>
            <person name="Ryan C.M."/>
            <person name="Banfield J.F."/>
        </authorList>
    </citation>
    <scope>NUCLEOTIDE SEQUENCE [LARGE SCALE GENOMIC DNA]</scope>
</reference>
<feature type="compositionally biased region" description="Polar residues" evidence="1">
    <location>
        <begin position="733"/>
        <end position="751"/>
    </location>
</feature>
<dbReference type="SUPFAM" id="SSF49299">
    <property type="entry name" value="PKD domain"/>
    <property type="match status" value="1"/>
</dbReference>
<dbReference type="Pfam" id="PF18911">
    <property type="entry name" value="PKD_4"/>
    <property type="match status" value="1"/>
</dbReference>
<evidence type="ECO:0000313" key="5">
    <source>
        <dbReference type="EMBL" id="PIY95695.1"/>
    </source>
</evidence>
<feature type="compositionally biased region" description="Basic and acidic residues" evidence="1">
    <location>
        <begin position="176"/>
        <end position="185"/>
    </location>
</feature>
<accession>A0A2M7RG15</accession>
<dbReference type="InterPro" id="IPR000601">
    <property type="entry name" value="PKD_dom"/>
</dbReference>
<feature type="signal peptide" evidence="2">
    <location>
        <begin position="1"/>
        <end position="24"/>
    </location>
</feature>
<keyword evidence="2" id="KW-0732">Signal</keyword>
<feature type="domain" description="LTD" evidence="4">
    <location>
        <begin position="770"/>
        <end position="928"/>
    </location>
</feature>
<dbReference type="PROSITE" id="PS51841">
    <property type="entry name" value="LTD"/>
    <property type="match status" value="3"/>
</dbReference>
<dbReference type="SUPFAM" id="SSF74853">
    <property type="entry name" value="Lamin A/C globular tail domain"/>
    <property type="match status" value="3"/>
</dbReference>
<organism evidence="5 6">
    <name type="scientific">Candidatus Jorgensenbacteria bacterium CG_4_10_14_0_8_um_filter_39_13</name>
    <dbReference type="NCBI Taxonomy" id="1974589"/>
    <lineage>
        <taxon>Bacteria</taxon>
        <taxon>Candidatus Joergenseniibacteriota</taxon>
    </lineage>
</organism>
<dbReference type="InterPro" id="IPR001322">
    <property type="entry name" value="Lamin_tail_dom"/>
</dbReference>
<feature type="chain" id="PRO_5014689139" description="PKD domain-containing protein" evidence="2">
    <location>
        <begin position="25"/>
        <end position="1774"/>
    </location>
</feature>
<evidence type="ECO:0000256" key="2">
    <source>
        <dbReference type="SAM" id="SignalP"/>
    </source>
</evidence>
<feature type="domain" description="LTD" evidence="4">
    <location>
        <begin position="1010"/>
        <end position="1144"/>
    </location>
</feature>
<dbReference type="Gene3D" id="1.10.575.10">
    <property type="entry name" value="P1 Nuclease"/>
    <property type="match status" value="1"/>
</dbReference>
<feature type="domain" description="LTD" evidence="4">
    <location>
        <begin position="569"/>
        <end position="694"/>
    </location>
</feature>
<feature type="domain" description="PKD" evidence="3">
    <location>
        <begin position="928"/>
        <end position="1007"/>
    </location>
</feature>